<dbReference type="AlphaFoldDB" id="A0A448YNR2"/>
<evidence type="ECO:0000313" key="1">
    <source>
        <dbReference type="EMBL" id="VEU22527.1"/>
    </source>
</evidence>
<organism evidence="1 2">
    <name type="scientific">Brettanomyces naardenensis</name>
    <name type="common">Yeast</name>
    <dbReference type="NCBI Taxonomy" id="13370"/>
    <lineage>
        <taxon>Eukaryota</taxon>
        <taxon>Fungi</taxon>
        <taxon>Dikarya</taxon>
        <taxon>Ascomycota</taxon>
        <taxon>Saccharomycotina</taxon>
        <taxon>Pichiomycetes</taxon>
        <taxon>Pichiales</taxon>
        <taxon>Pichiaceae</taxon>
        <taxon>Brettanomyces</taxon>
    </lineage>
</organism>
<sequence>MYQKFVVSFRNATAQQLYALVRGKWPENGRNSWASIRSPLDENEKLLISTHYTDLMLKQVISYYLKLGDSQKVYEYLDIIKDRDDKNLYNQMLLMADLKFGKITFLKDDSSAYTSVEKIFDSVNDVLQRYTCNRYGDELKGNLQNCLIREVAVDKGLSSSLIFQTICLLIPSLKPIAKAVGLYDQFHISLDEQQYEIDHGITGGSPQNVGVLVPVYESIFNDLTLSTADAVLELLDKIAAQIGNFPKSNFGSLLPLFTSLAAKIESDDEELSQILNEKIQKIKHLADPIACDSLDRDIEQALRYYQGSSKEFSNYLDTLANCKDTTRLAVASGDLLDRVFGMFPENEYGTVFTKMLKANFKFRSKIQRIDYWFTKLIKGGKKDSLYPMFKGHDYNSKSPAFDDPLTLGEVNMIINQFPKAYPQLIALNYYLPEKNASKVEEYLRLERYIVESGNTRQSSLQSQSYGTAMISSNALLGRLFGKPKKDADLGQLVSELDTIVKSYSLKNLPPKTVATVHSANVMRLMSGDVSLSIVMAYLCQYYPSFTDLTKNLGLFDFLKVADQPLVKPHNQFLILDKSLPQNRLIAFIYRQLLSKDYNIPEDTLKSLFDNAVKEKESSDSSFKNVTSYNVGKSFLSYSGRKDPQLYDYIVQNVGKLSEDLASEAEKSGLVQLKNLLSRHNVNYRTLFSFLDKATPLSDPVKLPEDVTHKMVHITPRDKLVDLFVRLIRCGLKPISSREIDQSIFKALKGSNTLHIFCILKGRFPRADESYENAIDERLTSDEARILTSRYPRNTFFNIIVSYYLPRKNGQKVDEYLNLFKQNVEEESISEYDKEQGLNTCREIALLRDLYFGRFFDYKELDEDLKRSQEKQIYTLDDLSSIVHGLEKKIDSYNIKSYSGWVLFMAHYHNLCGVLAHMDPRLRLYYTVLFFPKALEVYQELGLLELLGVNAEDIENSVKIENQALILKDYDLHIKQLTFLYKDIFMAMSNEITEKKGIELLERLINYVRLHKDMELFQPKNLSSIFHRFITFAAIKQYGGLLDYIYEVIDSNGYSYEHMDDFKSIVLENLVRSDPKLSVVKLEEFKKLQPDLKVHYKTYAMMIKELSMNDIGDDAYKVYLHFSKDYPDFKSRGDSYNLLPLIRNFHWKKDDGFAKQFKSADDKPETKVKVDKFNVKLYDYDQLGDS</sequence>
<evidence type="ECO:0000313" key="2">
    <source>
        <dbReference type="Proteomes" id="UP000290900"/>
    </source>
</evidence>
<name>A0A448YNR2_BRENA</name>
<keyword evidence="2" id="KW-1185">Reference proteome</keyword>
<protein>
    <submittedName>
        <fullName evidence="1">DEKNAAC103618</fullName>
    </submittedName>
</protein>
<proteinExistence type="predicted"/>
<dbReference type="Proteomes" id="UP000290900">
    <property type="component" value="Unassembled WGS sequence"/>
</dbReference>
<dbReference type="EMBL" id="CAACVR010000023">
    <property type="protein sequence ID" value="VEU22527.1"/>
    <property type="molecule type" value="Genomic_DNA"/>
</dbReference>
<reference evidence="1 2" key="1">
    <citation type="submission" date="2018-12" db="EMBL/GenBank/DDBJ databases">
        <authorList>
            <person name="Tiukova I."/>
            <person name="Dainat J."/>
        </authorList>
    </citation>
    <scope>NUCLEOTIDE SEQUENCE [LARGE SCALE GENOMIC DNA]</scope>
</reference>
<dbReference type="OrthoDB" id="3996449at2759"/>
<accession>A0A448YNR2</accession>
<dbReference type="InParanoid" id="A0A448YNR2"/>
<gene>
    <name evidence="1" type="ORF">BRENAR_LOCUS3258</name>
</gene>